<sequence>MCTGNICRSALAERLGRAYLNEVLGDAAAQLRLTSAGTRAVVGSGMHPHSALVLAGFGAQEGDFRAQQLTEAQPAQADLVLTMTRSHRRDVLALAPRGLGHTFTLREAAALLPLLPDDDPPGANFAERARTLVAALASARSHRQGGEDDDVRDPIGHPVDVHEEVGEAIVEALLPILRRLADLKPLR</sequence>
<protein>
    <recommendedName>
        <fullName evidence="1">Phosphotyrosine protein phosphatase I domain-containing protein</fullName>
    </recommendedName>
</protein>
<evidence type="ECO:0000313" key="2">
    <source>
        <dbReference type="EMBL" id="WRL67272.1"/>
    </source>
</evidence>
<dbReference type="SMART" id="SM00226">
    <property type="entry name" value="LMWPc"/>
    <property type="match status" value="1"/>
</dbReference>
<dbReference type="RefSeq" id="WP_324278579.1">
    <property type="nucleotide sequence ID" value="NZ_CP141261.1"/>
</dbReference>
<dbReference type="InterPro" id="IPR050438">
    <property type="entry name" value="LMW_PTPase"/>
</dbReference>
<evidence type="ECO:0000259" key="1">
    <source>
        <dbReference type="SMART" id="SM00226"/>
    </source>
</evidence>
<dbReference type="PANTHER" id="PTHR11717">
    <property type="entry name" value="LOW MOLECULAR WEIGHT PROTEIN TYROSINE PHOSPHATASE"/>
    <property type="match status" value="1"/>
</dbReference>
<dbReference type="Proteomes" id="UP001324287">
    <property type="component" value="Chromosome"/>
</dbReference>
<accession>A0ABZ1B8Y7</accession>
<proteinExistence type="predicted"/>
<dbReference type="InterPro" id="IPR036196">
    <property type="entry name" value="Ptyr_pPase_sf"/>
</dbReference>
<organism evidence="2 3">
    <name type="scientific">Blastococcus brunescens</name>
    <dbReference type="NCBI Taxonomy" id="1564165"/>
    <lineage>
        <taxon>Bacteria</taxon>
        <taxon>Bacillati</taxon>
        <taxon>Actinomycetota</taxon>
        <taxon>Actinomycetes</taxon>
        <taxon>Geodermatophilales</taxon>
        <taxon>Geodermatophilaceae</taxon>
        <taxon>Blastococcus</taxon>
    </lineage>
</organism>
<dbReference type="Gene3D" id="3.40.50.2300">
    <property type="match status" value="1"/>
</dbReference>
<evidence type="ECO:0000313" key="3">
    <source>
        <dbReference type="Proteomes" id="UP001324287"/>
    </source>
</evidence>
<dbReference type="Pfam" id="PF01451">
    <property type="entry name" value="LMWPc"/>
    <property type="match status" value="1"/>
</dbReference>
<name>A0ABZ1B8Y7_9ACTN</name>
<keyword evidence="3" id="KW-1185">Reference proteome</keyword>
<dbReference type="SUPFAM" id="SSF52788">
    <property type="entry name" value="Phosphotyrosine protein phosphatases I"/>
    <property type="match status" value="1"/>
</dbReference>
<reference evidence="2 3" key="1">
    <citation type="submission" date="2023-12" db="EMBL/GenBank/DDBJ databases">
        <title>Blastococcus brunescens sp. nov., an actonobacterium isolated from sandstone collected in sahara desert.</title>
        <authorList>
            <person name="Gtari M."/>
            <person name="Ghodhbane F."/>
        </authorList>
    </citation>
    <scope>NUCLEOTIDE SEQUENCE [LARGE SCALE GENOMIC DNA]</scope>
    <source>
        <strain evidence="2 3">BMG 8361</strain>
    </source>
</reference>
<feature type="domain" description="Phosphotyrosine protein phosphatase I" evidence="1">
    <location>
        <begin position="1"/>
        <end position="179"/>
    </location>
</feature>
<dbReference type="EMBL" id="CP141261">
    <property type="protein sequence ID" value="WRL67272.1"/>
    <property type="molecule type" value="Genomic_DNA"/>
</dbReference>
<dbReference type="InterPro" id="IPR023485">
    <property type="entry name" value="Ptyr_pPase"/>
</dbReference>
<dbReference type="PANTHER" id="PTHR11717:SF31">
    <property type="entry name" value="LOW MOLECULAR WEIGHT PROTEIN-TYROSINE-PHOSPHATASE ETP-RELATED"/>
    <property type="match status" value="1"/>
</dbReference>
<gene>
    <name evidence="2" type="ORF">U6N30_00025</name>
</gene>